<evidence type="ECO:0000259" key="1">
    <source>
        <dbReference type="Pfam" id="PF00501"/>
    </source>
</evidence>
<dbReference type="PANTHER" id="PTHR43845:SF1">
    <property type="entry name" value="BLR5969 PROTEIN"/>
    <property type="match status" value="1"/>
</dbReference>
<dbReference type="Pfam" id="PF00501">
    <property type="entry name" value="AMP-binding"/>
    <property type="match status" value="1"/>
</dbReference>
<gene>
    <name evidence="2" type="ORF">SAMN05444354_1067</name>
</gene>
<dbReference type="SUPFAM" id="SSF56801">
    <property type="entry name" value="Acetyl-CoA synthetase-like"/>
    <property type="match status" value="1"/>
</dbReference>
<name>A0A1H7Q4L4_STIAU</name>
<dbReference type="RefSeq" id="WP_075006729.1">
    <property type="nucleotide sequence ID" value="NZ_FOAP01000006.1"/>
</dbReference>
<reference evidence="3" key="1">
    <citation type="submission" date="2016-10" db="EMBL/GenBank/DDBJ databases">
        <authorList>
            <person name="Varghese N."/>
            <person name="Submissions S."/>
        </authorList>
    </citation>
    <scope>NUCLEOTIDE SEQUENCE [LARGE SCALE GENOMIC DNA]</scope>
    <source>
        <strain evidence="3">DSM 17044</strain>
    </source>
</reference>
<dbReference type="GO" id="GO:0016874">
    <property type="term" value="F:ligase activity"/>
    <property type="evidence" value="ECO:0007669"/>
    <property type="project" value="UniProtKB-KW"/>
</dbReference>
<evidence type="ECO:0000313" key="2">
    <source>
        <dbReference type="EMBL" id="SEL42796.1"/>
    </source>
</evidence>
<keyword evidence="2" id="KW-0436">Ligase</keyword>
<dbReference type="OrthoDB" id="580775at2"/>
<feature type="domain" description="AMP-dependent synthetase/ligase" evidence="1">
    <location>
        <begin position="65"/>
        <end position="267"/>
    </location>
</feature>
<accession>A0A1H7Q4L4</accession>
<sequence length="412" mass="47049">MATPNRLAAINRVLQQARNSPFYKERLPATPLRNWEEFQRLPFTSKEDLRQHSPHGLVCVPAQELLQYHESSATTGAPVSVWYSRDDLTEIRERFSEWGVGFKPGDRVLIRFPYALSTIGHFVHAAAQHRHACVIPADSRTSITPLPRVIELMRKLQVSVLATISLSAVMIAEAAEMSGFDPRRDFPHLRAICCAGEPLTLYRRKFLEELWGVPVFDNYGMTETGPQAMDCHEQRLHPWQEQFWMEILDERLEKEVAPGEMGSLVVTSLSPRASPMIRYLTGDRVQRMDQACGCGHTATLRVRGRADEALWVQGKPFDLWELEEIIYQLPSRRFWKVAAGTDRLHFTVEKEQEGHIVSPELLAQLEQRHGVRLTVDLVPKGTLYDRTELISFGMQGKPVYVSPSQSSQERRP</sequence>
<proteinExistence type="predicted"/>
<dbReference type="EMBL" id="FOAP01000006">
    <property type="protein sequence ID" value="SEL42796.1"/>
    <property type="molecule type" value="Genomic_DNA"/>
</dbReference>
<dbReference type="Gene3D" id="3.40.50.12780">
    <property type="entry name" value="N-terminal domain of ligase-like"/>
    <property type="match status" value="1"/>
</dbReference>
<evidence type="ECO:0000313" key="3">
    <source>
        <dbReference type="Proteomes" id="UP000182719"/>
    </source>
</evidence>
<dbReference type="AlphaFoldDB" id="A0A1H7Q4L4"/>
<organism evidence="2 3">
    <name type="scientific">Stigmatella aurantiaca</name>
    <dbReference type="NCBI Taxonomy" id="41"/>
    <lineage>
        <taxon>Bacteria</taxon>
        <taxon>Pseudomonadati</taxon>
        <taxon>Myxococcota</taxon>
        <taxon>Myxococcia</taxon>
        <taxon>Myxococcales</taxon>
        <taxon>Cystobacterineae</taxon>
        <taxon>Archangiaceae</taxon>
        <taxon>Stigmatella</taxon>
    </lineage>
</organism>
<dbReference type="InterPro" id="IPR000873">
    <property type="entry name" value="AMP-dep_synth/lig_dom"/>
</dbReference>
<protein>
    <submittedName>
        <fullName evidence="2">Phenylacetate-CoA ligase</fullName>
    </submittedName>
</protein>
<dbReference type="InterPro" id="IPR042099">
    <property type="entry name" value="ANL_N_sf"/>
</dbReference>
<keyword evidence="3" id="KW-1185">Reference proteome</keyword>
<dbReference type="Proteomes" id="UP000182719">
    <property type="component" value="Unassembled WGS sequence"/>
</dbReference>
<dbReference type="PANTHER" id="PTHR43845">
    <property type="entry name" value="BLR5969 PROTEIN"/>
    <property type="match status" value="1"/>
</dbReference>